<dbReference type="AlphaFoldDB" id="A0A938YMR8"/>
<dbReference type="InterPro" id="IPR047650">
    <property type="entry name" value="Transpos_IS110"/>
</dbReference>
<dbReference type="GO" id="GO:0004803">
    <property type="term" value="F:transposase activity"/>
    <property type="evidence" value="ECO:0007669"/>
    <property type="project" value="InterPro"/>
</dbReference>
<dbReference type="GO" id="GO:0006313">
    <property type="term" value="P:DNA transposition"/>
    <property type="evidence" value="ECO:0007669"/>
    <property type="project" value="InterPro"/>
</dbReference>
<accession>A0A938YMR8</accession>
<dbReference type="EMBL" id="JAFGDB010000017">
    <property type="protein sequence ID" value="MBN2067044.1"/>
    <property type="molecule type" value="Genomic_DNA"/>
</dbReference>
<evidence type="ECO:0000313" key="3">
    <source>
        <dbReference type="EMBL" id="MBN2067044.1"/>
    </source>
</evidence>
<dbReference type="PANTHER" id="PTHR33055:SF13">
    <property type="entry name" value="TRANSPOSASE"/>
    <property type="match status" value="1"/>
</dbReference>
<feature type="domain" description="Transposase IS110-like N-terminal" evidence="1">
    <location>
        <begin position="5"/>
        <end position="147"/>
    </location>
</feature>
<protein>
    <submittedName>
        <fullName evidence="3">IS110 family transposase</fullName>
    </submittedName>
</protein>
<evidence type="ECO:0000313" key="4">
    <source>
        <dbReference type="Proteomes" id="UP000809243"/>
    </source>
</evidence>
<gene>
    <name evidence="3" type="ORF">JW744_01095</name>
</gene>
<dbReference type="PANTHER" id="PTHR33055">
    <property type="entry name" value="TRANSPOSASE FOR INSERTION SEQUENCE ELEMENT IS1111A"/>
    <property type="match status" value="1"/>
</dbReference>
<dbReference type="Pfam" id="PF01548">
    <property type="entry name" value="DEDD_Tnp_IS110"/>
    <property type="match status" value="1"/>
</dbReference>
<dbReference type="GO" id="GO:0003677">
    <property type="term" value="F:DNA binding"/>
    <property type="evidence" value="ECO:0007669"/>
    <property type="project" value="InterPro"/>
</dbReference>
<proteinExistence type="predicted"/>
<evidence type="ECO:0000259" key="1">
    <source>
        <dbReference type="Pfam" id="PF01548"/>
    </source>
</evidence>
<dbReference type="InterPro" id="IPR003346">
    <property type="entry name" value="Transposase_20"/>
</dbReference>
<dbReference type="Pfam" id="PF02371">
    <property type="entry name" value="Transposase_20"/>
    <property type="match status" value="1"/>
</dbReference>
<organism evidence="3 4">
    <name type="scientific">Candidatus Iainarchaeum sp</name>
    <dbReference type="NCBI Taxonomy" id="3101447"/>
    <lineage>
        <taxon>Archaea</taxon>
        <taxon>Candidatus Iainarchaeota</taxon>
        <taxon>Candidatus Iainarchaeia</taxon>
        <taxon>Candidatus Iainarchaeales</taxon>
        <taxon>Candidatus Iainarchaeaceae</taxon>
        <taxon>Candidatus Iainarchaeum</taxon>
    </lineage>
</organism>
<dbReference type="Proteomes" id="UP000809243">
    <property type="component" value="Unassembled WGS sequence"/>
</dbReference>
<dbReference type="NCBIfam" id="NF033542">
    <property type="entry name" value="transpos_IS110"/>
    <property type="match status" value="1"/>
</dbReference>
<comment type="caution">
    <text evidence="3">The sequence shown here is derived from an EMBL/GenBank/DDBJ whole genome shotgun (WGS) entry which is preliminary data.</text>
</comment>
<evidence type="ECO:0000259" key="2">
    <source>
        <dbReference type="Pfam" id="PF02371"/>
    </source>
</evidence>
<reference evidence="3" key="1">
    <citation type="submission" date="2021-01" db="EMBL/GenBank/DDBJ databases">
        <title>Active Sulfur Cycling in an Early Earth Analoge.</title>
        <authorList>
            <person name="Hahn C.R."/>
            <person name="Youssef N.H."/>
            <person name="Elshahed M."/>
        </authorList>
    </citation>
    <scope>NUCLEOTIDE SEQUENCE</scope>
    <source>
        <strain evidence="3">Zod_Metabat.1151</strain>
    </source>
</reference>
<sequence>MTFYAGLGVHKEFIYAQVLDEQGTSKIERKFMNTPQALDYFLEHVDDATEFILEACGMYEPVYDRIEEQGFSVKVAHPLKTRAIASARIKTDAIDAKVLANLLRTDLVAESHVPSKEVRELRSLVRRRASLVRQRSHLKHQAHSILLKNGINAPMTDIFGKLGKKFLQQVELPYAERLALDNLLAITESFDKRVSLSDTAINGTVEANKEIKCLTTIPGVGNFSALLSYADIDDIRRFSSAKHLCSYAGLVPSVYQSGNTTRRGSITKTGSRLLRWVLVQNAHKPVKSDPLLSKYFKHLQKKRGTNKAIVAVARKILTYMHIMLTEGIEYQALHVNRKKRQHPSCH</sequence>
<dbReference type="InterPro" id="IPR002525">
    <property type="entry name" value="Transp_IS110-like_N"/>
</dbReference>
<feature type="domain" description="Transposase IS116/IS110/IS902 C-terminal" evidence="2">
    <location>
        <begin position="212"/>
        <end position="296"/>
    </location>
</feature>
<name>A0A938YMR8_9ARCH</name>